<evidence type="ECO:0000256" key="2">
    <source>
        <dbReference type="SAM" id="Phobius"/>
    </source>
</evidence>
<feature type="region of interest" description="Disordered" evidence="1">
    <location>
        <begin position="47"/>
        <end position="87"/>
    </location>
</feature>
<dbReference type="Proteomes" id="UP000774326">
    <property type="component" value="Unassembled WGS sequence"/>
</dbReference>
<organism evidence="3 4">
    <name type="scientific">Wickerhamomyces pijperi</name>
    <name type="common">Yeast</name>
    <name type="synonym">Pichia pijperi</name>
    <dbReference type="NCBI Taxonomy" id="599730"/>
    <lineage>
        <taxon>Eukaryota</taxon>
        <taxon>Fungi</taxon>
        <taxon>Dikarya</taxon>
        <taxon>Ascomycota</taxon>
        <taxon>Saccharomycotina</taxon>
        <taxon>Saccharomycetes</taxon>
        <taxon>Phaffomycetales</taxon>
        <taxon>Wickerhamomycetaceae</taxon>
        <taxon>Wickerhamomyces</taxon>
    </lineage>
</organism>
<evidence type="ECO:0000256" key="1">
    <source>
        <dbReference type="SAM" id="MobiDB-lite"/>
    </source>
</evidence>
<protein>
    <submittedName>
        <fullName evidence="3">Uncharacterized protein</fullName>
    </submittedName>
</protein>
<keyword evidence="2" id="KW-0472">Membrane</keyword>
<gene>
    <name evidence="3" type="ORF">WICPIJ_000112</name>
</gene>
<name>A0A9P8QHC5_WICPI</name>
<sequence>MALNKPNNVMYSVGIVSINSKISGKSNRMVWYLFNGKSSLVSLKFCKSSPVKGSSSSCSSYSSSESTSSKSESPSSAWTSSSSSSSCLTSSGNSGSGSSSSIFRSISFFNFSKSSSEIELTIFFKRDFVALLMMISVKFGMMTPLTLVSFNKVDDSVLAFKSSITALEPFKFKMLSFKTFCSPS</sequence>
<proteinExistence type="predicted"/>
<reference evidence="3" key="1">
    <citation type="journal article" date="2021" name="Open Biol.">
        <title>Shared evolutionary footprints suggest mitochondrial oxidative damage underlies multiple complex I losses in fungi.</title>
        <authorList>
            <person name="Schikora-Tamarit M.A."/>
            <person name="Marcet-Houben M."/>
            <person name="Nosek J."/>
            <person name="Gabaldon T."/>
        </authorList>
    </citation>
    <scope>NUCLEOTIDE SEQUENCE</scope>
    <source>
        <strain evidence="3">CBS2887</strain>
    </source>
</reference>
<feature type="transmembrane region" description="Helical" evidence="2">
    <location>
        <begin position="128"/>
        <end position="150"/>
    </location>
</feature>
<dbReference type="EMBL" id="JAEUBG010000061">
    <property type="protein sequence ID" value="KAH3688905.1"/>
    <property type="molecule type" value="Genomic_DNA"/>
</dbReference>
<comment type="caution">
    <text evidence="3">The sequence shown here is derived from an EMBL/GenBank/DDBJ whole genome shotgun (WGS) entry which is preliminary data.</text>
</comment>
<dbReference type="AlphaFoldDB" id="A0A9P8QHC5"/>
<reference evidence="3" key="2">
    <citation type="submission" date="2021-01" db="EMBL/GenBank/DDBJ databases">
        <authorList>
            <person name="Schikora-Tamarit M.A."/>
        </authorList>
    </citation>
    <scope>NUCLEOTIDE SEQUENCE</scope>
    <source>
        <strain evidence="3">CBS2887</strain>
    </source>
</reference>
<keyword evidence="2" id="KW-0812">Transmembrane</keyword>
<accession>A0A9P8QHC5</accession>
<evidence type="ECO:0000313" key="4">
    <source>
        <dbReference type="Proteomes" id="UP000774326"/>
    </source>
</evidence>
<evidence type="ECO:0000313" key="3">
    <source>
        <dbReference type="EMBL" id="KAH3688905.1"/>
    </source>
</evidence>
<keyword evidence="2" id="KW-1133">Transmembrane helix</keyword>
<keyword evidence="4" id="KW-1185">Reference proteome</keyword>